<evidence type="ECO:0000313" key="3">
    <source>
        <dbReference type="EMBL" id="RYU96469.1"/>
    </source>
</evidence>
<dbReference type="InterPro" id="IPR050640">
    <property type="entry name" value="Bact_2-comp_sensor_kinase"/>
</dbReference>
<dbReference type="SUPFAM" id="SSF55874">
    <property type="entry name" value="ATPase domain of HSP90 chaperone/DNA topoisomerase II/histidine kinase"/>
    <property type="match status" value="1"/>
</dbReference>
<dbReference type="PANTHER" id="PTHR34220:SF7">
    <property type="entry name" value="SENSOR HISTIDINE KINASE YPDA"/>
    <property type="match status" value="1"/>
</dbReference>
<dbReference type="GO" id="GO:0016020">
    <property type="term" value="C:membrane"/>
    <property type="evidence" value="ECO:0007669"/>
    <property type="project" value="InterPro"/>
</dbReference>
<proteinExistence type="predicted"/>
<feature type="transmembrane region" description="Helical" evidence="1">
    <location>
        <begin position="44"/>
        <end position="67"/>
    </location>
</feature>
<dbReference type="EMBL" id="SEWF01000007">
    <property type="protein sequence ID" value="RYU96469.1"/>
    <property type="molecule type" value="Genomic_DNA"/>
</dbReference>
<keyword evidence="3" id="KW-0418">Kinase</keyword>
<dbReference type="Proteomes" id="UP000293162">
    <property type="component" value="Unassembled WGS sequence"/>
</dbReference>
<accession>A0A4Q5M342</accession>
<dbReference type="Pfam" id="PF06580">
    <property type="entry name" value="His_kinase"/>
    <property type="match status" value="1"/>
</dbReference>
<keyword evidence="1" id="KW-0812">Transmembrane</keyword>
<sequence length="349" mass="41086">MAIQSFVQRHRNLIVHLAFWCAYFSFFFYQIGFQHSDERNLARLLADAIAHVSVIAIASYMNYFYFLPRFLKHKNSWRYLFEFIIPFFLLHVFLIYLKRQIYIDSGNLNRIKVVYSTSFFIRSFISAMFIVIFVGMLKFVEDWFELEARKKEVENEKLIAELRFLKAQINPHFLFNTLNNLYSLAFSNSPNTTEVIAKLSKMMRYMLYDSNHAKVPLEKEIEYIENYISLEKLRLNHQIPIDFVVKGNTSQVMIVPLVLITFLENAFKHGVSGNDPNSWIKVLLLIDGKICTYTVENSTLIAINGHTKESSGIGLQNLKRRLELSYPDSYELKVENKDNKHRIQLKIDL</sequence>
<dbReference type="OrthoDB" id="9792992at2"/>
<evidence type="ECO:0000313" key="4">
    <source>
        <dbReference type="Proteomes" id="UP000293162"/>
    </source>
</evidence>
<keyword evidence="1" id="KW-1133">Transmembrane helix</keyword>
<keyword evidence="3" id="KW-0808">Transferase</keyword>
<organism evidence="3 4">
    <name type="scientific">Emticicia agri</name>
    <dbReference type="NCBI Taxonomy" id="2492393"/>
    <lineage>
        <taxon>Bacteria</taxon>
        <taxon>Pseudomonadati</taxon>
        <taxon>Bacteroidota</taxon>
        <taxon>Cytophagia</taxon>
        <taxon>Cytophagales</taxon>
        <taxon>Leadbetterellaceae</taxon>
        <taxon>Emticicia</taxon>
    </lineage>
</organism>
<keyword evidence="1" id="KW-0472">Membrane</keyword>
<dbReference type="PANTHER" id="PTHR34220">
    <property type="entry name" value="SENSOR HISTIDINE KINASE YPDA"/>
    <property type="match status" value="1"/>
</dbReference>
<dbReference type="InterPro" id="IPR036890">
    <property type="entry name" value="HATPase_C_sf"/>
</dbReference>
<gene>
    <name evidence="3" type="ORF">EWM59_06540</name>
</gene>
<dbReference type="AlphaFoldDB" id="A0A4Q5M342"/>
<name>A0A4Q5M342_9BACT</name>
<feature type="domain" description="Signal transduction histidine kinase internal region" evidence="2">
    <location>
        <begin position="160"/>
        <end position="238"/>
    </location>
</feature>
<dbReference type="GO" id="GO:0000155">
    <property type="term" value="F:phosphorelay sensor kinase activity"/>
    <property type="evidence" value="ECO:0007669"/>
    <property type="project" value="InterPro"/>
</dbReference>
<feature type="transmembrane region" description="Helical" evidence="1">
    <location>
        <begin position="12"/>
        <end position="32"/>
    </location>
</feature>
<reference evidence="3 4" key="1">
    <citation type="submission" date="2019-02" db="EMBL/GenBank/DDBJ databases">
        <title>Bacterial novel species Emticicia sp. 17J42-9 isolated from soil.</title>
        <authorList>
            <person name="Jung H.-Y."/>
        </authorList>
    </citation>
    <scope>NUCLEOTIDE SEQUENCE [LARGE SCALE GENOMIC DNA]</scope>
    <source>
        <strain evidence="3 4">17J42-9</strain>
    </source>
</reference>
<dbReference type="Gene3D" id="3.30.565.10">
    <property type="entry name" value="Histidine kinase-like ATPase, C-terminal domain"/>
    <property type="match status" value="1"/>
</dbReference>
<feature type="transmembrane region" description="Helical" evidence="1">
    <location>
        <begin position="119"/>
        <end position="140"/>
    </location>
</feature>
<dbReference type="RefSeq" id="WP_130020144.1">
    <property type="nucleotide sequence ID" value="NZ_SEWF01000007.1"/>
</dbReference>
<dbReference type="InterPro" id="IPR010559">
    <property type="entry name" value="Sig_transdc_His_kin_internal"/>
</dbReference>
<evidence type="ECO:0000256" key="1">
    <source>
        <dbReference type="SAM" id="Phobius"/>
    </source>
</evidence>
<protein>
    <submittedName>
        <fullName evidence="3">Histidine kinase</fullName>
    </submittedName>
</protein>
<keyword evidence="4" id="KW-1185">Reference proteome</keyword>
<evidence type="ECO:0000259" key="2">
    <source>
        <dbReference type="Pfam" id="PF06580"/>
    </source>
</evidence>
<feature type="transmembrane region" description="Helical" evidence="1">
    <location>
        <begin position="79"/>
        <end position="99"/>
    </location>
</feature>
<comment type="caution">
    <text evidence="3">The sequence shown here is derived from an EMBL/GenBank/DDBJ whole genome shotgun (WGS) entry which is preliminary data.</text>
</comment>